<keyword evidence="2" id="KW-0970">Cilium biogenesis/degradation</keyword>
<evidence type="ECO:0000256" key="5">
    <source>
        <dbReference type="SAM" id="MobiDB-lite"/>
    </source>
</evidence>
<keyword evidence="3" id="KW-0966">Cell projection</keyword>
<evidence type="ECO:0000256" key="2">
    <source>
        <dbReference type="ARBA" id="ARBA00022794"/>
    </source>
</evidence>
<dbReference type="InterPro" id="IPR056327">
    <property type="entry name" value="ARMC9_CTLH-like_dom"/>
</dbReference>
<dbReference type="Pfam" id="PF21050">
    <property type="entry name" value="ARMC9_ARM"/>
    <property type="match status" value="1"/>
</dbReference>
<evidence type="ECO:0000256" key="3">
    <source>
        <dbReference type="ARBA" id="ARBA00023273"/>
    </source>
</evidence>
<keyword evidence="9" id="KW-1185">Reference proteome</keyword>
<dbReference type="SUPFAM" id="SSF48371">
    <property type="entry name" value="ARM repeat"/>
    <property type="match status" value="1"/>
</dbReference>
<dbReference type="Pfam" id="PF23138">
    <property type="entry name" value="CTLH_Armc9"/>
    <property type="match status" value="1"/>
</dbReference>
<evidence type="ECO:0000256" key="4">
    <source>
        <dbReference type="SAM" id="Coils"/>
    </source>
</evidence>
<feature type="region of interest" description="Disordered" evidence="5">
    <location>
        <begin position="836"/>
        <end position="949"/>
    </location>
</feature>
<evidence type="ECO:0000259" key="7">
    <source>
        <dbReference type="Pfam" id="PF23138"/>
    </source>
</evidence>
<dbReference type="GO" id="GO:0005814">
    <property type="term" value="C:centriole"/>
    <property type="evidence" value="ECO:0007669"/>
    <property type="project" value="TreeGrafter"/>
</dbReference>
<name>G7YXB0_CLOSI</name>
<evidence type="ECO:0000313" key="8">
    <source>
        <dbReference type="EMBL" id="GAA57590.1"/>
    </source>
</evidence>
<dbReference type="PANTHER" id="PTHR14881:SF4">
    <property type="entry name" value="LISH DOMAIN-CONTAINING PROTEIN ARMC9"/>
    <property type="match status" value="1"/>
</dbReference>
<gene>
    <name evidence="8" type="ORF">CLF_112938</name>
</gene>
<feature type="non-terminal residue" evidence="8">
    <location>
        <position position="949"/>
    </location>
</feature>
<dbReference type="Proteomes" id="UP000008909">
    <property type="component" value="Unassembled WGS sequence"/>
</dbReference>
<reference evidence="8" key="1">
    <citation type="journal article" date="2011" name="Genome Biol.">
        <title>The draft genome of the carcinogenic human liver fluke Clonorchis sinensis.</title>
        <authorList>
            <person name="Wang X."/>
            <person name="Chen W."/>
            <person name="Huang Y."/>
            <person name="Sun J."/>
            <person name="Men J."/>
            <person name="Liu H."/>
            <person name="Luo F."/>
            <person name="Guo L."/>
            <person name="Lv X."/>
            <person name="Deng C."/>
            <person name="Zhou C."/>
            <person name="Fan Y."/>
            <person name="Li X."/>
            <person name="Huang L."/>
            <person name="Hu Y."/>
            <person name="Liang C."/>
            <person name="Hu X."/>
            <person name="Xu J."/>
            <person name="Yu X."/>
        </authorList>
    </citation>
    <scope>NUCLEOTIDE SEQUENCE [LARGE SCALE GENOMIC DNA]</scope>
    <source>
        <strain evidence="8">Henan</strain>
    </source>
</reference>
<keyword evidence="4" id="KW-0175">Coiled coil</keyword>
<proteinExistence type="predicted"/>
<protein>
    <submittedName>
        <fullName evidence="8">LisH domain-containing protein ARMC9</fullName>
    </submittedName>
</protein>
<dbReference type="EMBL" id="DF144875">
    <property type="protein sequence ID" value="GAA57590.1"/>
    <property type="molecule type" value="Genomic_DNA"/>
</dbReference>
<dbReference type="GO" id="GO:0005813">
    <property type="term" value="C:centrosome"/>
    <property type="evidence" value="ECO:0007669"/>
    <property type="project" value="UniProtKB-SubCell"/>
</dbReference>
<feature type="domain" description="ARMC9 CTLH-like" evidence="7">
    <location>
        <begin position="184"/>
        <end position="252"/>
    </location>
</feature>
<evidence type="ECO:0000259" key="6">
    <source>
        <dbReference type="Pfam" id="PF21050"/>
    </source>
</evidence>
<dbReference type="GO" id="GO:0036064">
    <property type="term" value="C:ciliary basal body"/>
    <property type="evidence" value="ECO:0007669"/>
    <property type="project" value="InterPro"/>
</dbReference>
<feature type="compositionally biased region" description="Polar residues" evidence="5">
    <location>
        <begin position="774"/>
        <end position="793"/>
    </location>
</feature>
<dbReference type="InterPro" id="IPR016024">
    <property type="entry name" value="ARM-type_fold"/>
</dbReference>
<feature type="compositionally biased region" description="Basic and acidic residues" evidence="5">
    <location>
        <begin position="844"/>
        <end position="882"/>
    </location>
</feature>
<dbReference type="PANTHER" id="PTHR14881">
    <property type="entry name" value="LISH DOMAIN-CONTAINING PROTEIN ARMC9"/>
    <property type="match status" value="1"/>
</dbReference>
<feature type="compositionally biased region" description="Acidic residues" evidence="5">
    <location>
        <begin position="669"/>
        <end position="687"/>
    </location>
</feature>
<evidence type="ECO:0000313" key="9">
    <source>
        <dbReference type="Proteomes" id="UP000008909"/>
    </source>
</evidence>
<feature type="domain" description="LisH" evidence="6">
    <location>
        <begin position="544"/>
        <end position="662"/>
    </location>
</feature>
<accession>G7YXB0</accession>
<dbReference type="InterPro" id="IPR011989">
    <property type="entry name" value="ARM-like"/>
</dbReference>
<feature type="coiled-coil region" evidence="4">
    <location>
        <begin position="277"/>
        <end position="304"/>
    </location>
</feature>
<feature type="compositionally biased region" description="Polar residues" evidence="5">
    <location>
        <begin position="907"/>
        <end position="942"/>
    </location>
</feature>
<evidence type="ECO:0000256" key="1">
    <source>
        <dbReference type="ARBA" id="ARBA00004120"/>
    </source>
</evidence>
<dbReference type="Gene3D" id="1.25.10.10">
    <property type="entry name" value="Leucine-rich Repeat Variant"/>
    <property type="match status" value="1"/>
</dbReference>
<dbReference type="InterPro" id="IPR048959">
    <property type="entry name" value="ARMC9_ARM_dom"/>
</dbReference>
<comment type="subcellular location">
    <subcellularLocation>
        <location evidence="1">Cytoplasm</location>
        <location evidence="1">Cytoskeleton</location>
        <location evidence="1">Cilium basal body</location>
    </subcellularLocation>
</comment>
<sequence length="949" mass="107088">MDDFGKKMVSVLISTNQPVLQRTGGECIKRLKYIRRTVEGEFFKVGFSEHQPSPSVQVWALFSGNMQKQHQRSIVFLHLVTSNWTRESSDYKHYEYEYDIIGDLEDDDDPGIYVAQGRMPASYFSTFLISWRTLLDEGQQRSLQQVVNLLEPFNYPGYPDELLNFAFVVIISENPFPKFIFSLEERNAALSRFRQYLETKGALLSQTTDLLPYYALPYVPNPSEHPIYQGLFRNPWRASVQLKLTSLLDNVLLEGNISQPRLVRVLTEHTTKRDRTLRQLHSELADAEKRASQAHRRFTRLQVDYQTLISVTADLLDALENSLKGNKLEDGVMQRIYTRLMNNQPAGGKVVQAGTDGASISFGSAKDFSRFSGRYENFGTSISLDQSQVWNSKNEASLVELDYVKIKKDIGQLEDRKKCYLLQALRWRLTKSSVPQREFCLTSFVRHDLLDLTTIGPVGDATPDKAPLLCCLSSQHHRVREYMARFVNALASLCRGRAYLSQNAAVVKALINEVLKEKDESITRENLVGALQKMSLRRPMQTVMINSSIIPWVVTLLENTDSLSDYTLEYAVALCMNLCLRTSGKRNCLLISSRILKVLVELLKSDNIDIVPYVNGALYSILQLPEIRRVAVGMDLQRTLEGLIRADQAEMNRQFEFIIRRLRSHETCSTEESDDEIDDDDDEEDATALESDLDRQDMPPPDPTDLKALTGADAVLRDPRVWVGEGLLKYKYAVQPVVRGEANGGVDWCKPMLSRDSEARMSTTSMRSLGVLNRPTTPGQRSFRGSVSESRPTSAIKAGRPVERPSPVSEESMHPLYLRDSLASLGQSFTEDTTPRASIQLDSGPHKEASVADSQKADSVKPKPEKSSAKTDHRRSAFESRPKIPRTPDAVSPTRDDKFNFEPPHSPDSTVTTSVNKTNLSNEAIRSGDDSTVNTRPQSNTSKRSEDNE</sequence>
<dbReference type="GO" id="GO:0097542">
    <property type="term" value="C:ciliary tip"/>
    <property type="evidence" value="ECO:0007669"/>
    <property type="project" value="TreeGrafter"/>
</dbReference>
<feature type="region of interest" description="Disordered" evidence="5">
    <location>
        <begin position="770"/>
        <end position="813"/>
    </location>
</feature>
<reference key="2">
    <citation type="submission" date="2011-10" db="EMBL/GenBank/DDBJ databases">
        <title>The genome and transcriptome sequence of Clonorchis sinensis provide insights into the carcinogenic liver fluke.</title>
        <authorList>
            <person name="Wang X."/>
            <person name="Huang Y."/>
            <person name="Chen W."/>
            <person name="Liu H."/>
            <person name="Guo L."/>
            <person name="Chen Y."/>
            <person name="Luo F."/>
            <person name="Zhou W."/>
            <person name="Sun J."/>
            <person name="Mao Q."/>
            <person name="Liang P."/>
            <person name="Zhou C."/>
            <person name="Tian Y."/>
            <person name="Men J."/>
            <person name="Lv X."/>
            <person name="Huang L."/>
            <person name="Zhou J."/>
            <person name="Hu Y."/>
            <person name="Li R."/>
            <person name="Zhang F."/>
            <person name="Lei H."/>
            <person name="Li X."/>
            <person name="Hu X."/>
            <person name="Liang C."/>
            <person name="Xu J."/>
            <person name="Wu Z."/>
            <person name="Yu X."/>
        </authorList>
    </citation>
    <scope>NUCLEOTIDE SEQUENCE</scope>
    <source>
        <strain>Henan</strain>
    </source>
</reference>
<dbReference type="AlphaFoldDB" id="G7YXB0"/>
<feature type="region of interest" description="Disordered" evidence="5">
    <location>
        <begin position="669"/>
        <end position="707"/>
    </location>
</feature>
<organism evidence="8 9">
    <name type="scientific">Clonorchis sinensis</name>
    <name type="common">Chinese liver fluke</name>
    <dbReference type="NCBI Taxonomy" id="79923"/>
    <lineage>
        <taxon>Eukaryota</taxon>
        <taxon>Metazoa</taxon>
        <taxon>Spiralia</taxon>
        <taxon>Lophotrochozoa</taxon>
        <taxon>Platyhelminthes</taxon>
        <taxon>Trematoda</taxon>
        <taxon>Digenea</taxon>
        <taxon>Opisthorchiida</taxon>
        <taxon>Opisthorchiata</taxon>
        <taxon>Opisthorchiidae</taxon>
        <taxon>Clonorchis</taxon>
    </lineage>
</organism>
<dbReference type="GO" id="GO:0060271">
    <property type="term" value="P:cilium assembly"/>
    <property type="evidence" value="ECO:0007669"/>
    <property type="project" value="InterPro"/>
</dbReference>
<dbReference type="InterPro" id="IPR040369">
    <property type="entry name" value="ARMC9"/>
</dbReference>